<evidence type="ECO:0000313" key="2">
    <source>
        <dbReference type="EMBL" id="AEP10455.1"/>
    </source>
</evidence>
<dbReference type="Proteomes" id="UP000009286">
    <property type="component" value="Chromosome"/>
</dbReference>
<evidence type="ECO:0000313" key="3">
    <source>
        <dbReference type="Proteomes" id="UP000009286"/>
    </source>
</evidence>
<feature type="compositionally biased region" description="Polar residues" evidence="1">
    <location>
        <begin position="18"/>
        <end position="28"/>
    </location>
</feature>
<gene>
    <name evidence="2" type="ordered locus">MICA_2148</name>
</gene>
<dbReference type="AlphaFoldDB" id="G2KQX7"/>
<evidence type="ECO:0000256" key="1">
    <source>
        <dbReference type="SAM" id="MobiDB-lite"/>
    </source>
</evidence>
<organism evidence="2 3">
    <name type="scientific">Micavibrio aeruginosavorus (strain ARL-13)</name>
    <dbReference type="NCBI Taxonomy" id="856793"/>
    <lineage>
        <taxon>Bacteria</taxon>
        <taxon>Pseudomonadati</taxon>
        <taxon>Bdellovibrionota</taxon>
        <taxon>Bdellovibrionia</taxon>
        <taxon>Bdellovibrionales</taxon>
        <taxon>Pseudobdellovibrionaceae</taxon>
        <taxon>Micavibrio</taxon>
    </lineage>
</organism>
<dbReference type="EMBL" id="CP002382">
    <property type="protein sequence ID" value="AEP10455.1"/>
    <property type="molecule type" value="Genomic_DNA"/>
</dbReference>
<feature type="compositionally biased region" description="Basic and acidic residues" evidence="1">
    <location>
        <begin position="29"/>
        <end position="38"/>
    </location>
</feature>
<dbReference type="KEGG" id="mai:MICA_2148"/>
<dbReference type="HOGENOM" id="CLU_3330101_0_0_5"/>
<keyword evidence="3" id="KW-1185">Reference proteome</keyword>
<reference evidence="2 3" key="1">
    <citation type="journal article" date="2011" name="BMC Genomics">
        <title>Genomic insights into an obligate epibiotic bacterial predator: Micavibrio aeruginosavorus ARL-13.</title>
        <authorList>
            <person name="Wang Z."/>
            <person name="Kadouri D."/>
            <person name="Wu M."/>
        </authorList>
    </citation>
    <scope>NUCLEOTIDE SEQUENCE [LARGE SCALE GENOMIC DNA]</scope>
    <source>
        <strain evidence="2 3">ARL-13</strain>
    </source>
</reference>
<dbReference type="STRING" id="856793.MICA_2148"/>
<accession>G2KQX7</accession>
<protein>
    <submittedName>
        <fullName evidence="2">Uncharacterized protein</fullName>
    </submittedName>
</protein>
<feature type="region of interest" description="Disordered" evidence="1">
    <location>
        <begin position="11"/>
        <end position="38"/>
    </location>
</feature>
<sequence length="38" mass="4011">MCFLGMIHGFSPGLKTTKGCTASDTSRQNLDHGKQNGA</sequence>
<name>G2KQX7_MICAA</name>
<proteinExistence type="predicted"/>